<feature type="signal peptide" evidence="14">
    <location>
        <begin position="1"/>
        <end position="19"/>
    </location>
</feature>
<dbReference type="GO" id="GO:0005576">
    <property type="term" value="C:extracellular region"/>
    <property type="evidence" value="ECO:0007669"/>
    <property type="project" value="TreeGrafter"/>
</dbReference>
<dbReference type="GO" id="GO:0009277">
    <property type="term" value="C:fungal-type cell wall"/>
    <property type="evidence" value="ECO:0007669"/>
    <property type="project" value="TreeGrafter"/>
</dbReference>
<dbReference type="EMBL" id="CP058937">
    <property type="protein sequence ID" value="QLI73935.1"/>
    <property type="molecule type" value="Genomic_DNA"/>
</dbReference>
<gene>
    <name evidence="15" type="ORF">G6M90_00g097430</name>
</gene>
<comment type="function">
    <text evidence="8">Beta-glucosidases are one of a number of cellulolytic enzymes involved in the degradation of cellulosic biomass. Catalyzes the last step releasing glucose from the inhibitory cellobiose.</text>
</comment>
<dbReference type="Gene3D" id="3.20.20.80">
    <property type="entry name" value="Glycosidases"/>
    <property type="match status" value="1"/>
</dbReference>
<name>A0A7D5V3L3_9HYPO</name>
<comment type="subcellular location">
    <subcellularLocation>
        <location evidence="1">Secreted</location>
        <location evidence="1">Cell wall</location>
    </subcellularLocation>
</comment>
<dbReference type="GeneID" id="26241021"/>
<evidence type="ECO:0000256" key="6">
    <source>
        <dbReference type="ARBA" id="ARBA00022801"/>
    </source>
</evidence>
<dbReference type="GO" id="GO:0042973">
    <property type="term" value="F:glucan endo-1,3-beta-D-glucosidase activity"/>
    <property type="evidence" value="ECO:0007669"/>
    <property type="project" value="TreeGrafter"/>
</dbReference>
<feature type="compositionally biased region" description="Polar residues" evidence="13">
    <location>
        <begin position="310"/>
        <end position="320"/>
    </location>
</feature>
<dbReference type="InterPro" id="IPR050732">
    <property type="entry name" value="Beta-glucan_modifiers"/>
</dbReference>
<feature type="region of interest" description="Disordered" evidence="13">
    <location>
        <begin position="73"/>
        <end position="100"/>
    </location>
</feature>
<sequence length="588" mass="61340">MKGEFVAAALAALASGVSAAHHRHAHEHLFKKGLNDTAAVCTPGCTTIWKTMTGEPTLVAPSTKTQTQILTVTPSPKTSSIQAPPPPPPTTQAPPPPPATTEIVVVPTAVVTTCPTPGTYTFPATTVTIQKTTTVCDATSTKVPPGTHTIGGVTTVVVTATTVTCPVATIHTSGSVTTSTIVQTTYVCPSAGTYTIAPITTTVSKETVIVYPTPATYSPGTYTAPQQVVTVTKTGFVYICPLTSKGLTTSTPVSTSTPAPAPTSVKTQAPPPPPVKTTEAPKKSETPPPPPPAKTSEAPKSSQAPPPPNNNGGDLVSNNDHLGMTYTPYVGSTGQCKTAGQVDSDISAIKNAGFSVVRVYSTDCNTLENVGNACSKYGMKMIVGVFVKSSGCSINTPDIKEQVDKLVAWGKWDIVVLLVVGNEAIMNNYCSPEQLKQLITDVKGKCSGKFNGKVTISETLNIWQREDVSSNLCSEVDITGANIHPYFNNGVAPSEAGQFVRGQISILQKICNKSVITLEVGWPSGGLDNGLAVVGLDAQSIAVKSIREECGNEVVFFSLENDSWKQKGSCGCEDSWGLGKAFNILTSS</sequence>
<keyword evidence="3" id="KW-0134">Cell wall</keyword>
<evidence type="ECO:0000256" key="11">
    <source>
        <dbReference type="ARBA" id="ARBA00041516"/>
    </source>
</evidence>
<evidence type="ECO:0000256" key="4">
    <source>
        <dbReference type="ARBA" id="ARBA00022525"/>
    </source>
</evidence>
<evidence type="ECO:0000313" key="16">
    <source>
        <dbReference type="Proteomes" id="UP000510686"/>
    </source>
</evidence>
<evidence type="ECO:0000256" key="13">
    <source>
        <dbReference type="SAM" id="MobiDB-lite"/>
    </source>
</evidence>
<evidence type="ECO:0000256" key="5">
    <source>
        <dbReference type="ARBA" id="ARBA00022729"/>
    </source>
</evidence>
<evidence type="ECO:0000256" key="10">
    <source>
        <dbReference type="ARBA" id="ARBA00041495"/>
    </source>
</evidence>
<dbReference type="GO" id="GO:0009986">
    <property type="term" value="C:cell surface"/>
    <property type="evidence" value="ECO:0007669"/>
    <property type="project" value="TreeGrafter"/>
</dbReference>
<keyword evidence="6" id="KW-0378">Hydrolase</keyword>
<proteinExistence type="inferred from homology"/>
<feature type="compositionally biased region" description="Low complexity" evidence="13">
    <location>
        <begin position="248"/>
        <end position="268"/>
    </location>
</feature>
<feature type="compositionally biased region" description="Pro residues" evidence="13">
    <location>
        <begin position="83"/>
        <end position="99"/>
    </location>
</feature>
<dbReference type="PANTHER" id="PTHR16631">
    <property type="entry name" value="GLUCAN 1,3-BETA-GLUCOSIDASE"/>
    <property type="match status" value="1"/>
</dbReference>
<evidence type="ECO:0000313" key="15">
    <source>
        <dbReference type="EMBL" id="QLI73935.1"/>
    </source>
</evidence>
<accession>A0A7D5V3L3</accession>
<dbReference type="InterPro" id="IPR017853">
    <property type="entry name" value="GH"/>
</dbReference>
<dbReference type="KEGG" id="mbrn:26241021"/>
<evidence type="ECO:0000256" key="9">
    <source>
        <dbReference type="ARBA" id="ARBA00039284"/>
    </source>
</evidence>
<evidence type="ECO:0000256" key="2">
    <source>
        <dbReference type="ARBA" id="ARBA00008773"/>
    </source>
</evidence>
<dbReference type="OrthoDB" id="4082933at2759"/>
<feature type="compositionally biased region" description="Polar residues" evidence="13">
    <location>
        <begin position="73"/>
        <end position="82"/>
    </location>
</feature>
<protein>
    <recommendedName>
        <fullName evidence="9">Probable beta-glucosidase btgE</fullName>
    </recommendedName>
    <alternativeName>
        <fullName evidence="10">Beta-D-glucoside glucohydrolase btgE</fullName>
    </alternativeName>
    <alternativeName>
        <fullName evidence="12">Cellobiase btgE</fullName>
    </alternativeName>
    <alternativeName>
        <fullName evidence="11">Gentiobiase btgE</fullName>
    </alternativeName>
</protein>
<dbReference type="AlphaFoldDB" id="A0A7D5V3L3"/>
<dbReference type="SUPFAM" id="SSF51445">
    <property type="entry name" value="(Trans)glycosidases"/>
    <property type="match status" value="1"/>
</dbReference>
<feature type="region of interest" description="Disordered" evidence="13">
    <location>
        <begin position="248"/>
        <end position="323"/>
    </location>
</feature>
<organism evidence="15 16">
    <name type="scientific">Metarhizium brunneum</name>
    <dbReference type="NCBI Taxonomy" id="500148"/>
    <lineage>
        <taxon>Eukaryota</taxon>
        <taxon>Fungi</taxon>
        <taxon>Dikarya</taxon>
        <taxon>Ascomycota</taxon>
        <taxon>Pezizomycotina</taxon>
        <taxon>Sordariomycetes</taxon>
        <taxon>Hypocreomycetidae</taxon>
        <taxon>Hypocreales</taxon>
        <taxon>Clavicipitaceae</taxon>
        <taxon>Metarhizium</taxon>
    </lineage>
</organism>
<keyword evidence="16" id="KW-1185">Reference proteome</keyword>
<evidence type="ECO:0000256" key="12">
    <source>
        <dbReference type="ARBA" id="ARBA00042762"/>
    </source>
</evidence>
<dbReference type="GO" id="GO:0071555">
    <property type="term" value="P:cell wall organization"/>
    <property type="evidence" value="ECO:0007669"/>
    <property type="project" value="TreeGrafter"/>
</dbReference>
<comment type="similarity">
    <text evidence="2">Belongs to the glycosyl hydrolase 17 family.</text>
</comment>
<evidence type="ECO:0000256" key="3">
    <source>
        <dbReference type="ARBA" id="ARBA00022512"/>
    </source>
</evidence>
<dbReference type="RefSeq" id="XP_014546598.1">
    <property type="nucleotide sequence ID" value="XM_014691112.1"/>
</dbReference>
<keyword evidence="7" id="KW-0326">Glycosidase</keyword>
<feature type="chain" id="PRO_5028958373" description="Probable beta-glucosidase btgE" evidence="14">
    <location>
        <begin position="20"/>
        <end position="588"/>
    </location>
</feature>
<dbReference type="PANTHER" id="PTHR16631:SF24">
    <property type="entry name" value="FAMILY 17 GLUCOSIDASE SCW11-RELATED"/>
    <property type="match status" value="1"/>
</dbReference>
<evidence type="ECO:0000256" key="7">
    <source>
        <dbReference type="ARBA" id="ARBA00023295"/>
    </source>
</evidence>
<keyword evidence="4" id="KW-0964">Secreted</keyword>
<evidence type="ECO:0000256" key="1">
    <source>
        <dbReference type="ARBA" id="ARBA00004191"/>
    </source>
</evidence>
<keyword evidence="5 14" id="KW-0732">Signal</keyword>
<evidence type="ECO:0000256" key="14">
    <source>
        <dbReference type="SAM" id="SignalP"/>
    </source>
</evidence>
<reference evidence="15 16" key="1">
    <citation type="submission" date="2020-07" db="EMBL/GenBank/DDBJ databases">
        <title>Telomere length de novo assembly of all 7 chromosomes of the fungus, Metarhizium brunneum, using a novel assembly pipeline.</title>
        <authorList>
            <person name="Saud z."/>
            <person name="Kortsinoglou A."/>
            <person name="Kouvelis V.N."/>
            <person name="Butt T.M."/>
        </authorList>
    </citation>
    <scope>NUCLEOTIDE SEQUENCE [LARGE SCALE GENOMIC DNA]</scope>
    <source>
        <strain evidence="15 16">4556</strain>
    </source>
</reference>
<evidence type="ECO:0000256" key="8">
    <source>
        <dbReference type="ARBA" id="ARBA00024983"/>
    </source>
</evidence>
<dbReference type="Proteomes" id="UP000510686">
    <property type="component" value="Chromosome 6"/>
</dbReference>